<gene>
    <name evidence="3" type="ORF">LX80_01261</name>
</gene>
<dbReference type="InterPro" id="IPR008928">
    <property type="entry name" value="6-hairpin_glycosidase_sf"/>
</dbReference>
<comment type="caution">
    <text evidence="3">The sequence shown here is derived from an EMBL/GenBank/DDBJ whole genome shotgun (WGS) entry which is preliminary data.</text>
</comment>
<dbReference type="SUPFAM" id="SSF48208">
    <property type="entry name" value="Six-hairpin glycosidases"/>
    <property type="match status" value="1"/>
</dbReference>
<evidence type="ECO:0000313" key="4">
    <source>
        <dbReference type="Proteomes" id="UP000249720"/>
    </source>
</evidence>
<dbReference type="NCBIfam" id="NF009773">
    <property type="entry name" value="PRK13270.1"/>
    <property type="match status" value="1"/>
</dbReference>
<dbReference type="PANTHER" id="PTHR23403:SF1">
    <property type="entry name" value="TREHALASE"/>
    <property type="match status" value="1"/>
</dbReference>
<dbReference type="AlphaFoldDB" id="A0A2W7RYT5"/>
<dbReference type="Proteomes" id="UP000249720">
    <property type="component" value="Unassembled WGS sequence"/>
</dbReference>
<dbReference type="PROSITE" id="PS00928">
    <property type="entry name" value="TREHALASE_2"/>
    <property type="match status" value="1"/>
</dbReference>
<proteinExistence type="predicted"/>
<organism evidence="3 4">
    <name type="scientific">Hydrotalea sandarakina</name>
    <dbReference type="NCBI Taxonomy" id="1004304"/>
    <lineage>
        <taxon>Bacteria</taxon>
        <taxon>Pseudomonadati</taxon>
        <taxon>Bacteroidota</taxon>
        <taxon>Chitinophagia</taxon>
        <taxon>Chitinophagales</taxon>
        <taxon>Chitinophagaceae</taxon>
        <taxon>Hydrotalea</taxon>
    </lineage>
</organism>
<dbReference type="PANTHER" id="PTHR23403">
    <property type="entry name" value="TREHALASE"/>
    <property type="match status" value="1"/>
</dbReference>
<accession>A0A2W7RYT5</accession>
<dbReference type="EMBL" id="QKZV01000003">
    <property type="protein sequence ID" value="PZX63610.1"/>
    <property type="molecule type" value="Genomic_DNA"/>
</dbReference>
<dbReference type="Gene3D" id="1.50.10.10">
    <property type="match status" value="1"/>
</dbReference>
<keyword evidence="4" id="KW-1185">Reference proteome</keyword>
<evidence type="ECO:0000313" key="3">
    <source>
        <dbReference type="EMBL" id="PZX63610.1"/>
    </source>
</evidence>
<dbReference type="InterPro" id="IPR018232">
    <property type="entry name" value="Glyco_hydro_37_CS"/>
</dbReference>
<keyword evidence="1" id="KW-0378">Hydrolase</keyword>
<dbReference type="PROSITE" id="PS00927">
    <property type="entry name" value="TREHALASE_1"/>
    <property type="match status" value="1"/>
</dbReference>
<dbReference type="InterPro" id="IPR001661">
    <property type="entry name" value="Glyco_hydro_37"/>
</dbReference>
<dbReference type="GO" id="GO:0005993">
    <property type="term" value="P:trehalose catabolic process"/>
    <property type="evidence" value="ECO:0007669"/>
    <property type="project" value="TreeGrafter"/>
</dbReference>
<dbReference type="Pfam" id="PF01204">
    <property type="entry name" value="Trehalase"/>
    <property type="match status" value="1"/>
</dbReference>
<evidence type="ECO:0000256" key="1">
    <source>
        <dbReference type="ARBA" id="ARBA00022801"/>
    </source>
</evidence>
<name>A0A2W7RYT5_9BACT</name>
<dbReference type="GO" id="GO:0004555">
    <property type="term" value="F:alpha,alpha-trehalase activity"/>
    <property type="evidence" value="ECO:0007669"/>
    <property type="project" value="InterPro"/>
</dbReference>
<dbReference type="PRINTS" id="PR00744">
    <property type="entry name" value="GLHYDRLASE37"/>
</dbReference>
<protein>
    <submittedName>
        <fullName evidence="3">Alpha,alpha-trehalase</fullName>
    </submittedName>
</protein>
<dbReference type="NCBIfam" id="NF009774">
    <property type="entry name" value="PRK13271.1"/>
    <property type="match status" value="1"/>
</dbReference>
<keyword evidence="2" id="KW-0326">Glycosidase</keyword>
<evidence type="ECO:0000256" key="2">
    <source>
        <dbReference type="ARBA" id="ARBA00023295"/>
    </source>
</evidence>
<reference evidence="3 4" key="1">
    <citation type="submission" date="2018-06" db="EMBL/GenBank/DDBJ databases">
        <title>Genomic Encyclopedia of Archaeal and Bacterial Type Strains, Phase II (KMG-II): from individual species to whole genera.</title>
        <authorList>
            <person name="Goeker M."/>
        </authorList>
    </citation>
    <scope>NUCLEOTIDE SEQUENCE [LARGE SCALE GENOMIC DNA]</scope>
    <source>
        <strain evidence="3 4">DSM 23241</strain>
    </source>
</reference>
<sequence length="504" mass="58908">MQINHQLLNIEELGSLYIAVQQSNLFSDSKFFVDAIPLHPIEEIQQAYHLEKDKPHFNLLNFIKQHFSLPAESHQGYQSNNKPIDIHIYELWNVLTRQPDEAAGTLIPLPYPYIVPGGRFREIYYWDSYFTMLGLKEHNRWDIIENMIKNFAYLIEKFGHIPNGNRTYYLSRSQPPFFALMVKLLSEKNGLQSCIEYLPIIEKEYAYWMDGVETLNQPNTAYRRVVKLSESYILNRYWDDSDTPRPEAYKEDTHLAKNLSDDNARLLYRNIRAAAESGWDFSSRWFANAYDMSTIETTDIIPIDLNCILFSVENIMAELYTFTNQTDKAKTMLAKAEQRSQAIEYFCWNEEKNFYFDYHFIHQQQKDTYSLAAMYPLFIKITNKDKVEKIIEVLTKQLLTTSGGALTTNIESGQQWDAPNGWAPLQWITYVALKNYSQNKLALQLKQNWMAQNENTYQQTGKLMEKYNVKNTNINAGGGEYPTQDGFGWTNGVYIAMLNDQLIF</sequence>
<dbReference type="InterPro" id="IPR012341">
    <property type="entry name" value="6hp_glycosidase-like_sf"/>
</dbReference>